<keyword evidence="4" id="KW-1185">Reference proteome</keyword>
<protein>
    <submittedName>
        <fullName evidence="3">Uncharacterized protein</fullName>
    </submittedName>
</protein>
<feature type="chain" id="PRO_5047107987" evidence="2">
    <location>
        <begin position="25"/>
        <end position="531"/>
    </location>
</feature>
<gene>
    <name evidence="3" type="ORF">ACFQKB_36855</name>
</gene>
<feature type="compositionally biased region" description="Low complexity" evidence="1">
    <location>
        <begin position="27"/>
        <end position="41"/>
    </location>
</feature>
<evidence type="ECO:0000313" key="3">
    <source>
        <dbReference type="EMBL" id="MFC6885377.1"/>
    </source>
</evidence>
<keyword evidence="2" id="KW-0732">Signal</keyword>
<name>A0ABW2CUA3_9ACTN</name>
<reference evidence="4" key="1">
    <citation type="journal article" date="2019" name="Int. J. Syst. Evol. Microbiol.">
        <title>The Global Catalogue of Microorganisms (GCM) 10K type strain sequencing project: providing services to taxonomists for standard genome sequencing and annotation.</title>
        <authorList>
            <consortium name="The Broad Institute Genomics Platform"/>
            <consortium name="The Broad Institute Genome Sequencing Center for Infectious Disease"/>
            <person name="Wu L."/>
            <person name="Ma J."/>
        </authorList>
    </citation>
    <scope>NUCLEOTIDE SEQUENCE [LARGE SCALE GENOMIC DNA]</scope>
    <source>
        <strain evidence="4">JCM 3369</strain>
    </source>
</reference>
<evidence type="ECO:0000313" key="4">
    <source>
        <dbReference type="Proteomes" id="UP001596380"/>
    </source>
</evidence>
<feature type="region of interest" description="Disordered" evidence="1">
    <location>
        <begin position="27"/>
        <end position="47"/>
    </location>
</feature>
<sequence length="531" mass="56309">MRRSLAALASAAVLAAGAVPAATASTTATATTATSPAAASPIPEGPGRGWVPAYVGGPATPRALAGRPVPANPYLGPVGTSSMHADSYASDTYPFGGPLGRNPRVQNEAKGGGLLPGLCSTETFARKSGLMVAQCTRGQDFMLRLIDPKTLKDLATYELPPRPSTVQAVFSGSLDKVFTDTSGGAYLYLDPQDRVVLADSAFHVRRFSHGKGADGAWRFTVTDDWDLSGTLPHDCATWTNPWPKGECDPITAVGPDWGGLIWWVTRNGRLGTLDPETGTVRSTRLPNEAIQNSFAAAENGVSIVSDHALYQMRARTDGTPEVVWRQPYDRGSGRKPGQIDQGSGTTPTFFGDGYVAITDNADDRMNVIVRRRADGSLVCRIPVFGSGASATDNSLIGYGRSLFVENNYGYRNFFELPPGGSSVGGVSRIDVEPGGKGCRTVWTSPERSPSTVAKVSVASGLLYLYTKEPRKDLIDAWYLTAVDVHTGRTAYKVLTGTGKWFDNNWAPITLGPDGTAYVGVIGGLVAVRDRG</sequence>
<evidence type="ECO:0000256" key="2">
    <source>
        <dbReference type="SAM" id="SignalP"/>
    </source>
</evidence>
<dbReference type="SUPFAM" id="SSF50998">
    <property type="entry name" value="Quinoprotein alcohol dehydrogenase-like"/>
    <property type="match status" value="1"/>
</dbReference>
<evidence type="ECO:0000256" key="1">
    <source>
        <dbReference type="SAM" id="MobiDB-lite"/>
    </source>
</evidence>
<dbReference type="InterPro" id="IPR011047">
    <property type="entry name" value="Quinoprotein_ADH-like_sf"/>
</dbReference>
<dbReference type="EMBL" id="JBHSXS010000037">
    <property type="protein sequence ID" value="MFC6885377.1"/>
    <property type="molecule type" value="Genomic_DNA"/>
</dbReference>
<accession>A0ABW2CUA3</accession>
<organism evidence="3 4">
    <name type="scientific">Actinomadura yumaensis</name>
    <dbReference type="NCBI Taxonomy" id="111807"/>
    <lineage>
        <taxon>Bacteria</taxon>
        <taxon>Bacillati</taxon>
        <taxon>Actinomycetota</taxon>
        <taxon>Actinomycetes</taxon>
        <taxon>Streptosporangiales</taxon>
        <taxon>Thermomonosporaceae</taxon>
        <taxon>Actinomadura</taxon>
    </lineage>
</organism>
<dbReference type="Proteomes" id="UP001596380">
    <property type="component" value="Unassembled WGS sequence"/>
</dbReference>
<feature type="region of interest" description="Disordered" evidence="1">
    <location>
        <begin position="325"/>
        <end position="345"/>
    </location>
</feature>
<proteinExistence type="predicted"/>
<feature type="signal peptide" evidence="2">
    <location>
        <begin position="1"/>
        <end position="24"/>
    </location>
</feature>
<dbReference type="RefSeq" id="WP_378063940.1">
    <property type="nucleotide sequence ID" value="NZ_JBHSXS010000037.1"/>
</dbReference>
<comment type="caution">
    <text evidence="3">The sequence shown here is derived from an EMBL/GenBank/DDBJ whole genome shotgun (WGS) entry which is preliminary data.</text>
</comment>